<evidence type="ECO:0000256" key="1">
    <source>
        <dbReference type="SAM" id="Phobius"/>
    </source>
</evidence>
<evidence type="ECO:0000313" key="3">
    <source>
        <dbReference type="Proteomes" id="UP001199919"/>
    </source>
</evidence>
<comment type="caution">
    <text evidence="2">The sequence shown here is derived from an EMBL/GenBank/DDBJ whole genome shotgun (WGS) entry which is preliminary data.</text>
</comment>
<gene>
    <name evidence="2" type="ORF">LT679_04400</name>
</gene>
<organism evidence="2 3">
    <name type="scientific">Mucilaginibacter roseus</name>
    <dbReference type="NCBI Taxonomy" id="1528868"/>
    <lineage>
        <taxon>Bacteria</taxon>
        <taxon>Pseudomonadati</taxon>
        <taxon>Bacteroidota</taxon>
        <taxon>Sphingobacteriia</taxon>
        <taxon>Sphingobacteriales</taxon>
        <taxon>Sphingobacteriaceae</taxon>
        <taxon>Mucilaginibacter</taxon>
    </lineage>
</organism>
<keyword evidence="1" id="KW-0472">Membrane</keyword>
<dbReference type="EMBL" id="JAJPWV010000001">
    <property type="protein sequence ID" value="MCD8739833.1"/>
    <property type="molecule type" value="Genomic_DNA"/>
</dbReference>
<keyword evidence="1" id="KW-0812">Transmembrane</keyword>
<feature type="transmembrane region" description="Helical" evidence="1">
    <location>
        <begin position="90"/>
        <end position="108"/>
    </location>
</feature>
<feature type="transmembrane region" description="Helical" evidence="1">
    <location>
        <begin position="27"/>
        <end position="45"/>
    </location>
</feature>
<keyword evidence="1" id="KW-1133">Transmembrane helix</keyword>
<feature type="transmembrane region" description="Helical" evidence="1">
    <location>
        <begin position="52"/>
        <end position="70"/>
    </location>
</feature>
<dbReference type="Proteomes" id="UP001199919">
    <property type="component" value="Unassembled WGS sequence"/>
</dbReference>
<dbReference type="RefSeq" id="WP_232175882.1">
    <property type="nucleotide sequence ID" value="NZ_JAJPWV010000001.1"/>
</dbReference>
<keyword evidence="3" id="KW-1185">Reference proteome</keyword>
<protein>
    <submittedName>
        <fullName evidence="2">Uncharacterized protein</fullName>
    </submittedName>
</protein>
<proteinExistence type="predicted"/>
<sequence length="153" mass="17256">MPAYHVLAYLEAAFLWVYYNQLADKKVPYAGLLVLLLLYSANVYLQDINYTFNSNTWTCTVMLIMLLGIGHFRNIYHSEITVPLVRQPEFFITAGWLIYAGGSLFSYLMGTDILSGTPDGFFTNAWIFQCFANIIKNGLIAYGLAISGITCHK</sequence>
<evidence type="ECO:0000313" key="2">
    <source>
        <dbReference type="EMBL" id="MCD8739833.1"/>
    </source>
</evidence>
<accession>A0ABS8U199</accession>
<name>A0ABS8U199_9SPHI</name>
<reference evidence="2 3" key="1">
    <citation type="submission" date="2021-12" db="EMBL/GenBank/DDBJ databases">
        <title>Mucilaginibacter roseus genome.</title>
        <authorList>
            <person name="Ferreira J.R."/>
            <person name="Newman J.D."/>
        </authorList>
    </citation>
    <scope>NUCLEOTIDE SEQUENCE [LARGE SCALE GENOMIC DNA]</scope>
    <source>
        <strain evidence="2 3">LMG 28454</strain>
    </source>
</reference>